<evidence type="ECO:0000259" key="15">
    <source>
        <dbReference type="PROSITE" id="PS51786"/>
    </source>
</evidence>
<dbReference type="STRING" id="1503.CLPU_11c00480"/>
<comment type="induction">
    <text evidence="9">By heat shock.</text>
</comment>
<evidence type="ECO:0000256" key="1">
    <source>
        <dbReference type="ARBA" id="ARBA00004496"/>
    </source>
</evidence>
<dbReference type="Gene3D" id="1.20.5.5270">
    <property type="match status" value="1"/>
</dbReference>
<dbReference type="InterPro" id="IPR046336">
    <property type="entry name" value="Lon_prtase_N_sf"/>
</dbReference>
<keyword evidence="5 9" id="KW-0378">Hydrolase</keyword>
<dbReference type="PROSITE" id="PS01046">
    <property type="entry name" value="LON_SER"/>
    <property type="match status" value="1"/>
</dbReference>
<dbReference type="InterPro" id="IPR027417">
    <property type="entry name" value="P-loop_NTPase"/>
</dbReference>
<dbReference type="SMART" id="SM00464">
    <property type="entry name" value="LON"/>
    <property type="match status" value="1"/>
</dbReference>
<feature type="active site" evidence="9 11">
    <location>
        <position position="683"/>
    </location>
</feature>
<accession>A0A0L0W8K7</accession>
<keyword evidence="3 9" id="KW-0645">Protease</keyword>
<dbReference type="AlphaFoldDB" id="A0A0L0W8K7"/>
<dbReference type="InterPro" id="IPR014721">
    <property type="entry name" value="Ribsml_uS5_D2-typ_fold_subgr"/>
</dbReference>
<dbReference type="InterPro" id="IPR003111">
    <property type="entry name" value="Lon_prtase_N"/>
</dbReference>
<evidence type="ECO:0000256" key="2">
    <source>
        <dbReference type="ARBA" id="ARBA00022490"/>
    </source>
</evidence>
<dbReference type="EC" id="3.4.21.53" evidence="9 10"/>
<evidence type="ECO:0000256" key="6">
    <source>
        <dbReference type="ARBA" id="ARBA00022825"/>
    </source>
</evidence>
<dbReference type="RefSeq" id="WP_050355791.1">
    <property type="nucleotide sequence ID" value="NZ_LGSS01000011.1"/>
</dbReference>
<reference evidence="18" key="1">
    <citation type="submission" date="2015-07" db="EMBL/GenBank/DDBJ databases">
        <title>Draft genome sequence of the purine-degrading Gottschalkia purinilyticum DSM 1384 (formerly Clostridium purinilyticum).</title>
        <authorList>
            <person name="Poehlein A."/>
            <person name="Schiel-Bengelsdorf B."/>
            <person name="Bengelsdorf F.R."/>
            <person name="Daniel R."/>
            <person name="Duerre P."/>
        </authorList>
    </citation>
    <scope>NUCLEOTIDE SEQUENCE [LARGE SCALE GENOMIC DNA]</scope>
    <source>
        <strain evidence="18">DSM 1384</strain>
    </source>
</reference>
<comment type="catalytic activity">
    <reaction evidence="9 10 13">
        <text>Hydrolysis of proteins in presence of ATP.</text>
        <dbReference type="EC" id="3.4.21.53"/>
    </reaction>
</comment>
<dbReference type="SMART" id="SM00382">
    <property type="entry name" value="AAA"/>
    <property type="match status" value="1"/>
</dbReference>
<sequence length="782" mass="88152">MDNKGYKSETRTIPLIPLRGLSIFPYMVLHFDVGRDKSINALEEAMVNDSLVFLSSQKEASVDIPGPNDFYHIGTICKIKQMLKLPGDTIRVLVEGINRGKIKDIIQEEPYFEVEIEEIVFEEEIKKDQKTEALMRMILESFEEYAGVGNKISTDVLLSVTEIKEPGRLADVIASYVYLSPENKQKILEALHPYERLEILEVILRQEIDILKLEEKISQRVKKQINKVQREYYLKEQLKAIQHELGEDEDILDEVEKYKDKINEIDMPEEVKEKALKEADRLMKVSASSAEAGVIRSYLDWIIELPWDNETEDTVDIKNSRKVLDEDHYGLTDVKERILEFLAIRELAGSLKGPILCLVGPPGVGKTSIARSIGTALNRKFVRMSLGGVRDEAEIRGHRRTYVGAIPGRIISSIKKVGSKNPVFLFDEIDKLSGDFRGDPASALLEVLDPEQNSTFTDHFLEVPFDLSKVMFITTANSTSTIPGPLLDRMEVIRISGYTEEEKLEIASRYLLPKQMKDHGLKEKNLQLSNNTIREIITKYTREAGVRNLEREIANVCRKTAKKIVEEKVSSVRINSTNLQKYLGIPRFSYDVINEEHQVGIARGLAWTTVGGDTLSIEVTPMKGTGKLQLTGKLGDVMKESAMAGISFIRSRVEEFKIEDNFYKDKDIHIHVPEGAIPKDGPSAGITMATAVISALSNIPVSRNVAMTGEITLRGRVLPVGGIKEKVLAAHRAGITKVLLPWDNKKDIEEIPDKVRRKIEFVFVKTMDEVLDHALVKEDGSN</sequence>
<keyword evidence="8 9" id="KW-0346">Stress response</keyword>
<comment type="caution">
    <text evidence="17">The sequence shown here is derived from an EMBL/GenBank/DDBJ whole genome shotgun (WGS) entry which is preliminary data.</text>
</comment>
<comment type="subcellular location">
    <subcellularLocation>
        <location evidence="1 9 10">Cytoplasm</location>
    </subcellularLocation>
</comment>
<dbReference type="InterPro" id="IPR027065">
    <property type="entry name" value="Lon_Prtase"/>
</dbReference>
<dbReference type="PATRIC" id="fig|1503.3.peg.208"/>
<dbReference type="Pfam" id="PF22667">
    <property type="entry name" value="Lon_lid"/>
    <property type="match status" value="1"/>
</dbReference>
<dbReference type="PANTHER" id="PTHR10046">
    <property type="entry name" value="ATP DEPENDENT LON PROTEASE FAMILY MEMBER"/>
    <property type="match status" value="1"/>
</dbReference>
<dbReference type="InterPro" id="IPR003593">
    <property type="entry name" value="AAA+_ATPase"/>
</dbReference>
<keyword evidence="6 9" id="KW-0720">Serine protease</keyword>
<dbReference type="GO" id="GO:0034605">
    <property type="term" value="P:cellular response to heat"/>
    <property type="evidence" value="ECO:0007669"/>
    <property type="project" value="UniProtKB-UniRule"/>
</dbReference>
<dbReference type="GO" id="GO:0005737">
    <property type="term" value="C:cytoplasm"/>
    <property type="evidence" value="ECO:0007669"/>
    <property type="project" value="UniProtKB-SubCell"/>
</dbReference>
<dbReference type="InterPro" id="IPR003959">
    <property type="entry name" value="ATPase_AAA_core"/>
</dbReference>
<dbReference type="InterPro" id="IPR020568">
    <property type="entry name" value="Ribosomal_Su5_D2-typ_SF"/>
</dbReference>
<evidence type="ECO:0000256" key="8">
    <source>
        <dbReference type="ARBA" id="ARBA00023016"/>
    </source>
</evidence>
<evidence type="ECO:0000256" key="4">
    <source>
        <dbReference type="ARBA" id="ARBA00022741"/>
    </source>
</evidence>
<dbReference type="Proteomes" id="UP000037267">
    <property type="component" value="Unassembled WGS sequence"/>
</dbReference>
<feature type="domain" description="Lon N-terminal" evidence="16">
    <location>
        <begin position="13"/>
        <end position="208"/>
    </location>
</feature>
<dbReference type="Pfam" id="PF02190">
    <property type="entry name" value="LON_substr_bdg"/>
    <property type="match status" value="1"/>
</dbReference>
<keyword evidence="4 9" id="KW-0547">Nucleotide-binding</keyword>
<feature type="active site" evidence="9 11">
    <location>
        <position position="726"/>
    </location>
</feature>
<dbReference type="PROSITE" id="PS51787">
    <property type="entry name" value="LON_N"/>
    <property type="match status" value="1"/>
</dbReference>
<dbReference type="FunFam" id="1.20.5.5270:FF:000002">
    <property type="entry name" value="Lon protease homolog"/>
    <property type="match status" value="1"/>
</dbReference>
<dbReference type="GO" id="GO:0006515">
    <property type="term" value="P:protein quality control for misfolded or incompletely synthesized proteins"/>
    <property type="evidence" value="ECO:0007669"/>
    <property type="project" value="UniProtKB-UniRule"/>
</dbReference>
<comment type="function">
    <text evidence="9">ATP-dependent serine protease that mediates the selective degradation of mutant and abnormal proteins as well as certain short-lived regulatory proteins. Required for cellular homeostasis and for survival from DNA damage and developmental changes induced by stress. Degrades polypeptides processively to yield small peptide fragments that are 5 to 10 amino acids long. Binds to DNA in a double-stranded, site-specific manner.</text>
</comment>
<evidence type="ECO:0000256" key="12">
    <source>
        <dbReference type="PIRSR" id="PIRSR001174-2"/>
    </source>
</evidence>
<dbReference type="InterPro" id="IPR027543">
    <property type="entry name" value="Lon_bac"/>
</dbReference>
<dbReference type="SUPFAM" id="SSF88697">
    <property type="entry name" value="PUA domain-like"/>
    <property type="match status" value="1"/>
</dbReference>
<dbReference type="CDD" id="cd19500">
    <property type="entry name" value="RecA-like_Lon"/>
    <property type="match status" value="1"/>
</dbReference>
<dbReference type="FunFam" id="3.40.50.300:FF:000382">
    <property type="entry name" value="Lon protease homolog 2, peroxisomal"/>
    <property type="match status" value="1"/>
</dbReference>
<feature type="domain" description="Lon proteolytic" evidence="15">
    <location>
        <begin position="596"/>
        <end position="777"/>
    </location>
</feature>
<dbReference type="Gene3D" id="3.40.50.300">
    <property type="entry name" value="P-loop containing nucleotide triphosphate hydrolases"/>
    <property type="match status" value="1"/>
</dbReference>
<evidence type="ECO:0000256" key="9">
    <source>
        <dbReference type="HAMAP-Rule" id="MF_01973"/>
    </source>
</evidence>
<dbReference type="SUPFAM" id="SSF52540">
    <property type="entry name" value="P-loop containing nucleoside triphosphate hydrolases"/>
    <property type="match status" value="1"/>
</dbReference>
<evidence type="ECO:0000256" key="10">
    <source>
        <dbReference type="PIRNR" id="PIRNR001174"/>
    </source>
</evidence>
<dbReference type="InterPro" id="IPR008268">
    <property type="entry name" value="Peptidase_S16_AS"/>
</dbReference>
<dbReference type="PIRSF" id="PIRSF001174">
    <property type="entry name" value="Lon_proteas"/>
    <property type="match status" value="1"/>
</dbReference>
<evidence type="ECO:0000256" key="5">
    <source>
        <dbReference type="ARBA" id="ARBA00022801"/>
    </source>
</evidence>
<evidence type="ECO:0000256" key="3">
    <source>
        <dbReference type="ARBA" id="ARBA00022670"/>
    </source>
</evidence>
<name>A0A0L0W8K7_GOTPU</name>
<comment type="similarity">
    <text evidence="9 10 13 14">Belongs to the peptidase S16 family.</text>
</comment>
<keyword evidence="2 9" id="KW-0963">Cytoplasm</keyword>
<evidence type="ECO:0000256" key="14">
    <source>
        <dbReference type="RuleBase" id="RU000591"/>
    </source>
</evidence>
<dbReference type="InterPro" id="IPR008269">
    <property type="entry name" value="Lon_proteolytic"/>
</dbReference>
<dbReference type="InterPro" id="IPR004815">
    <property type="entry name" value="Lon_bac/euk-typ"/>
</dbReference>
<dbReference type="Gene3D" id="1.10.8.60">
    <property type="match status" value="1"/>
</dbReference>
<evidence type="ECO:0000256" key="13">
    <source>
        <dbReference type="PROSITE-ProRule" id="PRU01122"/>
    </source>
</evidence>
<dbReference type="GO" id="GO:0043565">
    <property type="term" value="F:sequence-specific DNA binding"/>
    <property type="evidence" value="ECO:0007669"/>
    <property type="project" value="UniProtKB-UniRule"/>
</dbReference>
<dbReference type="NCBIfam" id="TIGR00763">
    <property type="entry name" value="lon"/>
    <property type="match status" value="1"/>
</dbReference>
<dbReference type="GO" id="GO:0016887">
    <property type="term" value="F:ATP hydrolysis activity"/>
    <property type="evidence" value="ECO:0007669"/>
    <property type="project" value="UniProtKB-UniRule"/>
</dbReference>
<dbReference type="NCBIfam" id="NF008053">
    <property type="entry name" value="PRK10787.1"/>
    <property type="match status" value="1"/>
</dbReference>
<dbReference type="Gene3D" id="3.30.230.10">
    <property type="match status" value="1"/>
</dbReference>
<dbReference type="SUPFAM" id="SSF54211">
    <property type="entry name" value="Ribosomal protein S5 domain 2-like"/>
    <property type="match status" value="1"/>
</dbReference>
<dbReference type="Gene3D" id="1.20.58.1480">
    <property type="match status" value="1"/>
</dbReference>
<dbReference type="HAMAP" id="MF_01973">
    <property type="entry name" value="lon_bact"/>
    <property type="match status" value="1"/>
</dbReference>
<evidence type="ECO:0000313" key="17">
    <source>
        <dbReference type="EMBL" id="KNF07879.1"/>
    </source>
</evidence>
<evidence type="ECO:0000313" key="18">
    <source>
        <dbReference type="Proteomes" id="UP000037267"/>
    </source>
</evidence>
<keyword evidence="18" id="KW-1185">Reference proteome</keyword>
<dbReference type="InterPro" id="IPR054594">
    <property type="entry name" value="Lon_lid"/>
</dbReference>
<dbReference type="Pfam" id="PF05362">
    <property type="entry name" value="Lon_C"/>
    <property type="match status" value="1"/>
</dbReference>
<protein>
    <recommendedName>
        <fullName evidence="9 10">Lon protease</fullName>
        <ecNumber evidence="9 10">3.4.21.53</ecNumber>
    </recommendedName>
    <alternativeName>
        <fullName evidence="9">ATP-dependent protease La</fullName>
    </alternativeName>
</protein>
<dbReference type="PRINTS" id="PR00830">
    <property type="entry name" value="ENDOLAPTASE"/>
</dbReference>
<evidence type="ECO:0000256" key="7">
    <source>
        <dbReference type="ARBA" id="ARBA00022840"/>
    </source>
</evidence>
<gene>
    <name evidence="9 17" type="primary">lon</name>
    <name evidence="17" type="ORF">CLPU_11c00480</name>
</gene>
<dbReference type="GO" id="GO:0004252">
    <property type="term" value="F:serine-type endopeptidase activity"/>
    <property type="evidence" value="ECO:0007669"/>
    <property type="project" value="UniProtKB-UniRule"/>
</dbReference>
<dbReference type="OrthoDB" id="9803599at2"/>
<dbReference type="InterPro" id="IPR015947">
    <property type="entry name" value="PUA-like_sf"/>
</dbReference>
<dbReference type="GO" id="GO:0005524">
    <property type="term" value="F:ATP binding"/>
    <property type="evidence" value="ECO:0007669"/>
    <property type="project" value="UniProtKB-UniRule"/>
</dbReference>
<comment type="subunit">
    <text evidence="9 10">Homohexamer. Organized in a ring with a central cavity.</text>
</comment>
<dbReference type="Gene3D" id="2.30.130.40">
    <property type="entry name" value="LON domain-like"/>
    <property type="match status" value="1"/>
</dbReference>
<dbReference type="PROSITE" id="PS51786">
    <property type="entry name" value="LON_PROTEOLYTIC"/>
    <property type="match status" value="1"/>
</dbReference>
<dbReference type="GO" id="GO:0004176">
    <property type="term" value="F:ATP-dependent peptidase activity"/>
    <property type="evidence" value="ECO:0007669"/>
    <property type="project" value="UniProtKB-UniRule"/>
</dbReference>
<organism evidence="17 18">
    <name type="scientific">Gottschalkia purinilytica</name>
    <name type="common">Clostridium purinilyticum</name>
    <dbReference type="NCBI Taxonomy" id="1503"/>
    <lineage>
        <taxon>Bacteria</taxon>
        <taxon>Bacillati</taxon>
        <taxon>Bacillota</taxon>
        <taxon>Tissierellia</taxon>
        <taxon>Tissierellales</taxon>
        <taxon>Gottschalkiaceae</taxon>
        <taxon>Gottschalkia</taxon>
    </lineage>
</organism>
<evidence type="ECO:0000259" key="16">
    <source>
        <dbReference type="PROSITE" id="PS51787"/>
    </source>
</evidence>
<proteinExistence type="evidence at transcript level"/>
<evidence type="ECO:0000256" key="11">
    <source>
        <dbReference type="PIRSR" id="PIRSR001174-1"/>
    </source>
</evidence>
<dbReference type="Pfam" id="PF00004">
    <property type="entry name" value="AAA"/>
    <property type="match status" value="1"/>
</dbReference>
<dbReference type="EMBL" id="LGSS01000011">
    <property type="protein sequence ID" value="KNF07879.1"/>
    <property type="molecule type" value="Genomic_DNA"/>
</dbReference>
<feature type="binding site" evidence="9 12">
    <location>
        <begin position="360"/>
        <end position="367"/>
    </location>
    <ligand>
        <name>ATP</name>
        <dbReference type="ChEBI" id="CHEBI:30616"/>
    </ligand>
</feature>
<keyword evidence="7 9" id="KW-0067">ATP-binding</keyword>